<keyword evidence="2" id="KW-0539">Nucleus</keyword>
<dbReference type="GO" id="GO:0005634">
    <property type="term" value="C:nucleus"/>
    <property type="evidence" value="ECO:0007669"/>
    <property type="project" value="UniProtKB-SubCell"/>
</dbReference>
<dbReference type="Pfam" id="PF23726">
    <property type="entry name" value="Beta-prop_RSE1_2nd"/>
    <property type="match status" value="1"/>
</dbReference>
<dbReference type="InterPro" id="IPR004871">
    <property type="entry name" value="RSE1/DDB1/CPSF1_C"/>
</dbReference>
<dbReference type="Pfam" id="PF10433">
    <property type="entry name" value="Beta-prop_RSE1_1st"/>
    <property type="match status" value="1"/>
</dbReference>
<evidence type="ECO:0000259" key="5">
    <source>
        <dbReference type="Pfam" id="PF23726"/>
    </source>
</evidence>
<dbReference type="Proteomes" id="UP001165289">
    <property type="component" value="Unassembled WGS sequence"/>
</dbReference>
<gene>
    <name evidence="6" type="ORF">LOD99_12767</name>
</gene>
<proteinExistence type="predicted"/>
<comment type="caution">
    <text evidence="6">The sequence shown here is derived from an EMBL/GenBank/DDBJ whole genome shotgun (WGS) entry which is preliminary data.</text>
</comment>
<evidence type="ECO:0000259" key="3">
    <source>
        <dbReference type="Pfam" id="PF03178"/>
    </source>
</evidence>
<dbReference type="Gene3D" id="1.10.150.910">
    <property type="match status" value="1"/>
</dbReference>
<feature type="domain" description="RSE1/DDB1/CPSF1 first beta-propeller" evidence="4">
    <location>
        <begin position="35"/>
        <end position="373"/>
    </location>
</feature>
<dbReference type="InterPro" id="IPR036322">
    <property type="entry name" value="WD40_repeat_dom_sf"/>
</dbReference>
<feature type="domain" description="RSE1/DDB1/CPSF1 C-terminal" evidence="3">
    <location>
        <begin position="825"/>
        <end position="1133"/>
    </location>
</feature>
<protein>
    <submittedName>
        <fullName evidence="6">DNA damage-binding protein 1-like isoform X1</fullName>
    </submittedName>
</protein>
<feature type="domain" description="RSE1/DDB1/CPSF1 second beta-propeller" evidence="5">
    <location>
        <begin position="420"/>
        <end position="737"/>
    </location>
</feature>
<keyword evidence="7" id="KW-1185">Reference proteome</keyword>
<dbReference type="Pfam" id="PF03178">
    <property type="entry name" value="CPSF_A"/>
    <property type="match status" value="1"/>
</dbReference>
<dbReference type="InterPro" id="IPR058543">
    <property type="entry name" value="Beta-prop_RSE1/DDB1/CPSF1_2nd"/>
</dbReference>
<evidence type="ECO:0000259" key="4">
    <source>
        <dbReference type="Pfam" id="PF10433"/>
    </source>
</evidence>
<organism evidence="6 7">
    <name type="scientific">Oopsacas minuta</name>
    <dbReference type="NCBI Taxonomy" id="111878"/>
    <lineage>
        <taxon>Eukaryota</taxon>
        <taxon>Metazoa</taxon>
        <taxon>Porifera</taxon>
        <taxon>Hexactinellida</taxon>
        <taxon>Hexasterophora</taxon>
        <taxon>Lyssacinosida</taxon>
        <taxon>Leucopsacidae</taxon>
        <taxon>Oopsacas</taxon>
    </lineage>
</organism>
<sequence length="1177" mass="131300">MAWNYVVTAHRSTAVSMGLTGYFTHSKQDSNCTLPDLVVVKGRSLSFYQLVSNGLKLYLDVPVFAKFICLESYHLSTTGKDVLCFLTSWNLIRIVELNDDKLITRAHGCIDVMGGQPTMHAAIMRIDQEHGIIGVMAFTGYLHKISLNAPLAQKKKNDTANSTSSSLDNNYIKISELTVVDFVFLKGYSCATIAVLTQAVEGRQIVTYELNESLSQGPIPSTLTSDSEAHLLIPLTDSIQGLLVVGPTFVNYHNSTSAAVKNTIPKLREAFSCYVEIDSCRFILGDDRGQIYMLLLNYDNSSRIVKGMHIECLGVTCIPSFLGYLREALYVGSKLGDPQLIKFTEFSTSMVVSMETEIANNPVVKSERYFEVLESLPNLGPIVDMQVVDLEKHGQGQLITCSGYRTDGSLRIVRNGIGIESKATIDLPGIVSVWTLSLHKSVLDGTTQLEHDTIVYTSVYNTCFFRLVGFDMEEFEETEMGDLECNSQSLLISNVIHGQIIQVTSTSVRLLKAPNLSLLSQWQPPSGLQIDKVAGNTSQLLISVKTHLIYIVISDGNLQSSAERELHHEISCLDISPIQPFGEANVCAICLWPIATINILSLPNLSDISVTQISKHKNPGSVQLCWDMEGIQYLLCTMDNDGSLLYYQIDPSCGALFGEKNIVLGKDPVRLIQFFSHGKSNIFACSDKPTIIYSNNRKLTFSDVDQPKVICMASLNNECYPEHLILVHYNQLEIGKIDKIQKLHIRKIPLMETPYRIAHQEATKTLGVITCRYGLFDMETSTVTDTTRSASVRAPMRHKLTPEERVGDKSMANMLEHQDEVEIHSLLILDQQNFDVLISYELNQQESAVSIISYIIKNVAYYIVGTAIVLPFQEEPSNGRLLAFQMNNGRLELLYKIDVPGAVYSLRVFNDLILCSINATIALYTIDLDNGFKQVGVHNGSVLSLMLKTKGDFVIVGDLMKSITLLNYQRDRPDAFVEIAQDFDCKWMLSLEFIDDDSFLGCENFCNLFTLIKNPDVSSEAEQSRLVQFGQFYLGESVNVFTHGSLVMDTAENRPDFIQGKSIIFGGVSGSVGLVIPISEEAYNILIAAQTKFLESEFTKSVGNIEHFDWRTYRNLHVKKPPQNFIDGDVVEVLLEFPRSDMTNLISDIEIKDQKGGIRVVGSEEVFRIIEELARLH</sequence>
<dbReference type="InterPro" id="IPR015943">
    <property type="entry name" value="WD40/YVTN_repeat-like_dom_sf"/>
</dbReference>
<reference evidence="6 7" key="1">
    <citation type="journal article" date="2023" name="BMC Biol.">
        <title>The compact genome of the sponge Oopsacas minuta (Hexactinellida) is lacking key metazoan core genes.</title>
        <authorList>
            <person name="Santini S."/>
            <person name="Schenkelaars Q."/>
            <person name="Jourda C."/>
            <person name="Duchesne M."/>
            <person name="Belahbib H."/>
            <person name="Rocher C."/>
            <person name="Selva M."/>
            <person name="Riesgo A."/>
            <person name="Vervoort M."/>
            <person name="Leys S.P."/>
            <person name="Kodjabachian L."/>
            <person name="Le Bivic A."/>
            <person name="Borchiellini C."/>
            <person name="Claverie J.M."/>
            <person name="Renard E."/>
        </authorList>
    </citation>
    <scope>NUCLEOTIDE SEQUENCE [LARGE SCALE GENOMIC DNA]</scope>
    <source>
        <strain evidence="6">SPO-2</strain>
    </source>
</reference>
<accession>A0AAV7JDI8</accession>
<comment type="subcellular location">
    <subcellularLocation>
        <location evidence="1">Nucleus</location>
    </subcellularLocation>
</comment>
<evidence type="ECO:0000256" key="2">
    <source>
        <dbReference type="ARBA" id="ARBA00023242"/>
    </source>
</evidence>
<dbReference type="GO" id="GO:0003676">
    <property type="term" value="F:nucleic acid binding"/>
    <property type="evidence" value="ECO:0007669"/>
    <property type="project" value="InterPro"/>
</dbReference>
<evidence type="ECO:0000313" key="7">
    <source>
        <dbReference type="Proteomes" id="UP001165289"/>
    </source>
</evidence>
<name>A0AAV7JDI8_9METZ</name>
<dbReference type="SUPFAM" id="SSF50978">
    <property type="entry name" value="WD40 repeat-like"/>
    <property type="match status" value="1"/>
</dbReference>
<evidence type="ECO:0000256" key="1">
    <source>
        <dbReference type="ARBA" id="ARBA00004123"/>
    </source>
</evidence>
<dbReference type="Gene3D" id="2.130.10.10">
    <property type="entry name" value="YVTN repeat-like/Quinoprotein amine dehydrogenase"/>
    <property type="match status" value="3"/>
</dbReference>
<dbReference type="PANTHER" id="PTHR10644">
    <property type="entry name" value="DNA REPAIR/RNA PROCESSING CPSF FAMILY"/>
    <property type="match status" value="1"/>
</dbReference>
<evidence type="ECO:0000313" key="6">
    <source>
        <dbReference type="EMBL" id="KAI6646646.1"/>
    </source>
</evidence>
<dbReference type="EMBL" id="JAKMXF010000354">
    <property type="protein sequence ID" value="KAI6646646.1"/>
    <property type="molecule type" value="Genomic_DNA"/>
</dbReference>
<dbReference type="InterPro" id="IPR050358">
    <property type="entry name" value="RSE1/DDB1/CFT1"/>
</dbReference>
<dbReference type="AlphaFoldDB" id="A0AAV7JDI8"/>
<dbReference type="InterPro" id="IPR018846">
    <property type="entry name" value="Beta-prop_RSE1/DDB1/CPSF1_1st"/>
</dbReference>